<reference evidence="3" key="1">
    <citation type="submission" date="2021-01" db="EMBL/GenBank/DDBJ databases">
        <authorList>
            <person name="Corre E."/>
            <person name="Pelletier E."/>
            <person name="Niang G."/>
            <person name="Scheremetjew M."/>
            <person name="Finn R."/>
            <person name="Kale V."/>
            <person name="Holt S."/>
            <person name="Cochrane G."/>
            <person name="Meng A."/>
            <person name="Brown T."/>
            <person name="Cohen L."/>
        </authorList>
    </citation>
    <scope>NUCLEOTIDE SEQUENCE</scope>
    <source>
        <strain evidence="3">CCMP 2712</strain>
    </source>
</reference>
<evidence type="ECO:0000313" key="3">
    <source>
        <dbReference type="EMBL" id="CAE2331345.1"/>
    </source>
</evidence>
<dbReference type="GO" id="GO:0005929">
    <property type="term" value="C:cilium"/>
    <property type="evidence" value="ECO:0007669"/>
    <property type="project" value="TreeGrafter"/>
</dbReference>
<dbReference type="AlphaFoldDB" id="A0A7S4PDA4"/>
<dbReference type="Gene3D" id="2.60.120.260">
    <property type="entry name" value="Galactose-binding domain-like"/>
    <property type="match status" value="1"/>
</dbReference>
<keyword evidence="1" id="KW-0175">Coiled coil</keyword>
<feature type="coiled-coil region" evidence="1">
    <location>
        <begin position="282"/>
        <end position="309"/>
    </location>
</feature>
<feature type="domain" description="Centrosomal protein CEP104 N-terminal" evidence="2">
    <location>
        <begin position="31"/>
        <end position="148"/>
    </location>
</feature>
<protein>
    <recommendedName>
        <fullName evidence="2">Centrosomal protein CEP104 N-terminal domain-containing protein</fullName>
    </recommendedName>
</protein>
<dbReference type="PANTHER" id="PTHR13371:SF0">
    <property type="entry name" value="CENTROSOMAL PROTEIN OF 104 KDA"/>
    <property type="match status" value="1"/>
</dbReference>
<evidence type="ECO:0000259" key="2">
    <source>
        <dbReference type="Pfam" id="PF21038"/>
    </source>
</evidence>
<dbReference type="PANTHER" id="PTHR13371">
    <property type="entry name" value="GLYCINE-, GLUTAMATE-, THIENYLCYCLOHEXYLPIPERIDINE-BINDING PROTEIN"/>
    <property type="match status" value="1"/>
</dbReference>
<evidence type="ECO:0000256" key="1">
    <source>
        <dbReference type="SAM" id="Coils"/>
    </source>
</evidence>
<dbReference type="EMBL" id="HBKN01042697">
    <property type="protein sequence ID" value="CAE2331345.1"/>
    <property type="molecule type" value="Transcribed_RNA"/>
</dbReference>
<dbReference type="Pfam" id="PF21038">
    <property type="entry name" value="CEP104_N"/>
    <property type="match status" value="1"/>
</dbReference>
<sequence>MRLPFTVVHCDSFSTGSPPSNLHDATPHSTGWVSAPFPSFPQEIVLAFNGVVAVNRISILSHEHFIPSKIELMAGNVSYREAPSHTKAKYARVGYLKFSKVGPGVQGGQVQRLEVEARCCFLKLCMSAPLGHPKNLCNQIGIADIAVEGDIHVGDSSKLLQAGQQGLGFQMLLHGIDLHEDFLSAEAKSAGVNTMAGKFLRDIQRLKNDSKDREDFEEAMRLSELEKKVRVAGEQILKLEADKRSAVEREDYQIAKTVKSEIDQLNVMMEACMKDALRRPSKASNGEERQKLQDRLSTLEIEKQNAVEVKREHMTLRLADTATCSERIIQQPRLSRGRSRN</sequence>
<dbReference type="SUPFAM" id="SSF49785">
    <property type="entry name" value="Galactose-binding domain-like"/>
    <property type="match status" value="1"/>
</dbReference>
<proteinExistence type="predicted"/>
<gene>
    <name evidence="3" type="ORF">GTHE00462_LOCUS33409</name>
</gene>
<dbReference type="InterPro" id="IPR048739">
    <property type="entry name" value="CEP104_N"/>
</dbReference>
<organism evidence="3">
    <name type="scientific">Guillardia theta</name>
    <name type="common">Cryptophyte</name>
    <name type="synonym">Cryptomonas phi</name>
    <dbReference type="NCBI Taxonomy" id="55529"/>
    <lineage>
        <taxon>Eukaryota</taxon>
        <taxon>Cryptophyceae</taxon>
        <taxon>Pyrenomonadales</taxon>
        <taxon>Geminigeraceae</taxon>
        <taxon>Guillardia</taxon>
    </lineage>
</organism>
<dbReference type="InterPro" id="IPR008979">
    <property type="entry name" value="Galactose-bd-like_sf"/>
</dbReference>
<accession>A0A7S4PDA4</accession>
<name>A0A7S4PDA4_GUITH</name>
<dbReference type="InterPro" id="IPR052607">
    <property type="entry name" value="CEP104-like"/>
</dbReference>